<comment type="caution">
    <text evidence="5">The sequence shown here is derived from an EMBL/GenBank/DDBJ whole genome shotgun (WGS) entry which is preliminary data.</text>
</comment>
<dbReference type="InterPro" id="IPR050399">
    <property type="entry name" value="HPr"/>
</dbReference>
<dbReference type="NCBIfam" id="TIGR01003">
    <property type="entry name" value="PTS_HPr_family"/>
    <property type="match status" value="1"/>
</dbReference>
<keyword evidence="2" id="KW-0963">Cytoplasm</keyword>
<name>A0A9D2PIP4_9FIRM</name>
<comment type="subcellular location">
    <subcellularLocation>
        <location evidence="1">Cytoplasm</location>
    </subcellularLocation>
</comment>
<evidence type="ECO:0000259" key="4">
    <source>
        <dbReference type="PROSITE" id="PS51350"/>
    </source>
</evidence>
<reference evidence="5" key="2">
    <citation type="submission" date="2021-04" db="EMBL/GenBank/DDBJ databases">
        <authorList>
            <person name="Gilroy R."/>
        </authorList>
    </citation>
    <scope>NUCLEOTIDE SEQUENCE</scope>
    <source>
        <strain evidence="5">ChiSjej3B21-8574</strain>
    </source>
</reference>
<dbReference type="InterPro" id="IPR035895">
    <property type="entry name" value="HPr-like_sf"/>
</dbReference>
<feature type="domain" description="HPr" evidence="4">
    <location>
        <begin position="7"/>
        <end position="91"/>
    </location>
</feature>
<keyword evidence="3" id="KW-0598">Phosphotransferase system</keyword>
<dbReference type="CDD" id="cd00367">
    <property type="entry name" value="PTS-HPr_like"/>
    <property type="match status" value="1"/>
</dbReference>
<evidence type="ECO:0000313" key="6">
    <source>
        <dbReference type="Proteomes" id="UP000823904"/>
    </source>
</evidence>
<dbReference type="PROSITE" id="PS51350">
    <property type="entry name" value="PTS_HPR_DOM"/>
    <property type="match status" value="1"/>
</dbReference>
<proteinExistence type="predicted"/>
<dbReference type="InterPro" id="IPR000032">
    <property type="entry name" value="HPr-like"/>
</dbReference>
<dbReference type="SUPFAM" id="SSF55594">
    <property type="entry name" value="HPr-like"/>
    <property type="match status" value="1"/>
</dbReference>
<evidence type="ECO:0000256" key="1">
    <source>
        <dbReference type="ARBA" id="ARBA00004496"/>
    </source>
</evidence>
<dbReference type="GO" id="GO:0009401">
    <property type="term" value="P:phosphoenolpyruvate-dependent sugar phosphotransferase system"/>
    <property type="evidence" value="ECO:0007669"/>
    <property type="project" value="UniProtKB-KW"/>
</dbReference>
<accession>A0A9D2PIP4</accession>
<evidence type="ECO:0000256" key="3">
    <source>
        <dbReference type="ARBA" id="ARBA00022683"/>
    </source>
</evidence>
<gene>
    <name evidence="5" type="ORF">H9754_07165</name>
</gene>
<reference evidence="5" key="1">
    <citation type="journal article" date="2021" name="PeerJ">
        <title>Extensive microbial diversity within the chicken gut microbiome revealed by metagenomics and culture.</title>
        <authorList>
            <person name="Gilroy R."/>
            <person name="Ravi A."/>
            <person name="Getino M."/>
            <person name="Pursley I."/>
            <person name="Horton D.L."/>
            <person name="Alikhan N.F."/>
            <person name="Baker D."/>
            <person name="Gharbi K."/>
            <person name="Hall N."/>
            <person name="Watson M."/>
            <person name="Adriaenssens E.M."/>
            <person name="Foster-Nyarko E."/>
            <person name="Jarju S."/>
            <person name="Secka A."/>
            <person name="Antonio M."/>
            <person name="Oren A."/>
            <person name="Chaudhuri R.R."/>
            <person name="La Ragione R."/>
            <person name="Hildebrand F."/>
            <person name="Pallen M.J."/>
        </authorList>
    </citation>
    <scope>NUCLEOTIDE SEQUENCE</scope>
    <source>
        <strain evidence="5">ChiSjej3B21-8574</strain>
    </source>
</reference>
<dbReference type="Pfam" id="PF00381">
    <property type="entry name" value="PTS-HPr"/>
    <property type="match status" value="1"/>
</dbReference>
<evidence type="ECO:0000256" key="2">
    <source>
        <dbReference type="ARBA" id="ARBA00022490"/>
    </source>
</evidence>
<evidence type="ECO:0000313" key="5">
    <source>
        <dbReference type="EMBL" id="HJC50333.1"/>
    </source>
</evidence>
<dbReference type="PANTHER" id="PTHR33705">
    <property type="entry name" value="PHOSPHOCARRIER PROTEIN HPR"/>
    <property type="match status" value="1"/>
</dbReference>
<dbReference type="PANTHER" id="PTHR33705:SF2">
    <property type="entry name" value="PHOSPHOCARRIER PROTEIN NPR"/>
    <property type="match status" value="1"/>
</dbReference>
<dbReference type="Proteomes" id="UP000823904">
    <property type="component" value="Unassembled WGS sequence"/>
</dbReference>
<sequence>MKGEFPMQTRSFIVKAAQGLHARPCANLAATARNFESSITMSFQGKDYDASNPIALMSASVSCNDEIIFRISGNDECEAADAIQNVVENEL</sequence>
<organism evidence="5 6">
    <name type="scientific">Candidatus Anaerostipes avistercoris</name>
    <dbReference type="NCBI Taxonomy" id="2838462"/>
    <lineage>
        <taxon>Bacteria</taxon>
        <taxon>Bacillati</taxon>
        <taxon>Bacillota</taxon>
        <taxon>Clostridia</taxon>
        <taxon>Lachnospirales</taxon>
        <taxon>Lachnospiraceae</taxon>
        <taxon>Anaerostipes</taxon>
    </lineage>
</organism>
<protein>
    <submittedName>
        <fullName evidence="5">HPr family phosphocarrier protein</fullName>
    </submittedName>
</protein>
<dbReference type="AlphaFoldDB" id="A0A9D2PIP4"/>
<dbReference type="GO" id="GO:0005737">
    <property type="term" value="C:cytoplasm"/>
    <property type="evidence" value="ECO:0007669"/>
    <property type="project" value="UniProtKB-SubCell"/>
</dbReference>
<dbReference type="Gene3D" id="3.30.1340.10">
    <property type="entry name" value="HPr-like"/>
    <property type="match status" value="1"/>
</dbReference>
<dbReference type="EMBL" id="DWWD01000026">
    <property type="protein sequence ID" value="HJC50333.1"/>
    <property type="molecule type" value="Genomic_DNA"/>
</dbReference>
<dbReference type="PRINTS" id="PR00107">
    <property type="entry name" value="PHOSPHOCPHPR"/>
</dbReference>